<evidence type="ECO:0000256" key="5">
    <source>
        <dbReference type="ARBA" id="ARBA00022723"/>
    </source>
</evidence>
<feature type="region of interest" description="Disordered" evidence="8">
    <location>
        <begin position="1"/>
        <end position="25"/>
    </location>
</feature>
<evidence type="ECO:0000256" key="6">
    <source>
        <dbReference type="ARBA" id="ARBA00022801"/>
    </source>
</evidence>
<keyword evidence="7" id="KW-0539">Nucleus</keyword>
<evidence type="ECO:0000256" key="1">
    <source>
        <dbReference type="ARBA" id="ARBA00001968"/>
    </source>
</evidence>
<gene>
    <name evidence="10" type="ORF">R1sor_012827</name>
</gene>
<dbReference type="PANTHER" id="PTHR22930:SF85">
    <property type="entry name" value="GH03217P-RELATED"/>
    <property type="match status" value="1"/>
</dbReference>
<dbReference type="GO" id="GO:0005634">
    <property type="term" value="C:nucleus"/>
    <property type="evidence" value="ECO:0007669"/>
    <property type="project" value="UniProtKB-SubCell"/>
</dbReference>
<evidence type="ECO:0000256" key="8">
    <source>
        <dbReference type="SAM" id="MobiDB-lite"/>
    </source>
</evidence>
<dbReference type="EMBL" id="JBJQOH010000002">
    <property type="protein sequence ID" value="KAL3698751.1"/>
    <property type="molecule type" value="Genomic_DNA"/>
</dbReference>
<dbReference type="GO" id="GO:0004518">
    <property type="term" value="F:nuclease activity"/>
    <property type="evidence" value="ECO:0007669"/>
    <property type="project" value="UniProtKB-KW"/>
</dbReference>
<keyword evidence="5" id="KW-0479">Metal-binding</keyword>
<evidence type="ECO:0000256" key="7">
    <source>
        <dbReference type="ARBA" id="ARBA00023242"/>
    </source>
</evidence>
<comment type="subcellular location">
    <subcellularLocation>
        <location evidence="2">Nucleus</location>
    </subcellularLocation>
</comment>
<keyword evidence="11" id="KW-1185">Reference proteome</keyword>
<feature type="domain" description="DDE Tnp4" evidence="9">
    <location>
        <begin position="178"/>
        <end position="342"/>
    </location>
</feature>
<dbReference type="InterPro" id="IPR027806">
    <property type="entry name" value="HARBI1_dom"/>
</dbReference>
<keyword evidence="4" id="KW-0540">Nuclease</keyword>
<comment type="cofactor">
    <cofactor evidence="1">
        <name>a divalent metal cation</name>
        <dbReference type="ChEBI" id="CHEBI:60240"/>
    </cofactor>
</comment>
<comment type="caution">
    <text evidence="10">The sequence shown here is derived from an EMBL/GenBank/DDBJ whole genome shotgun (WGS) entry which is preliminary data.</text>
</comment>
<dbReference type="Proteomes" id="UP001633002">
    <property type="component" value="Unassembled WGS sequence"/>
</dbReference>
<keyword evidence="6" id="KW-0378">Hydrolase</keyword>
<accession>A0ABD3I5H9</accession>
<dbReference type="InterPro" id="IPR045249">
    <property type="entry name" value="HARBI1-like"/>
</dbReference>
<evidence type="ECO:0000256" key="4">
    <source>
        <dbReference type="ARBA" id="ARBA00022722"/>
    </source>
</evidence>
<comment type="similarity">
    <text evidence="3">Belongs to the HARBI1 family.</text>
</comment>
<reference evidence="10 11" key="1">
    <citation type="submission" date="2024-09" db="EMBL/GenBank/DDBJ databases">
        <title>Chromosome-scale assembly of Riccia sorocarpa.</title>
        <authorList>
            <person name="Paukszto L."/>
        </authorList>
    </citation>
    <scope>NUCLEOTIDE SEQUENCE [LARGE SCALE GENOMIC DNA]</scope>
    <source>
        <strain evidence="10">LP-2024</strain>
        <tissue evidence="10">Aerial parts of the thallus</tissue>
    </source>
</reference>
<evidence type="ECO:0000256" key="3">
    <source>
        <dbReference type="ARBA" id="ARBA00006958"/>
    </source>
</evidence>
<organism evidence="10 11">
    <name type="scientific">Riccia sorocarpa</name>
    <dbReference type="NCBI Taxonomy" id="122646"/>
    <lineage>
        <taxon>Eukaryota</taxon>
        <taxon>Viridiplantae</taxon>
        <taxon>Streptophyta</taxon>
        <taxon>Embryophyta</taxon>
        <taxon>Marchantiophyta</taxon>
        <taxon>Marchantiopsida</taxon>
        <taxon>Marchantiidae</taxon>
        <taxon>Marchantiales</taxon>
        <taxon>Ricciaceae</taxon>
        <taxon>Riccia</taxon>
    </lineage>
</organism>
<evidence type="ECO:0000313" key="11">
    <source>
        <dbReference type="Proteomes" id="UP001633002"/>
    </source>
</evidence>
<dbReference type="AlphaFoldDB" id="A0ABD3I5H9"/>
<protein>
    <recommendedName>
        <fullName evidence="9">DDE Tnp4 domain-containing protein</fullName>
    </recommendedName>
</protein>
<dbReference type="GO" id="GO:0046872">
    <property type="term" value="F:metal ion binding"/>
    <property type="evidence" value="ECO:0007669"/>
    <property type="project" value="UniProtKB-KW"/>
</dbReference>
<name>A0ABD3I5H9_9MARC</name>
<proteinExistence type="inferred from homology"/>
<evidence type="ECO:0000313" key="10">
    <source>
        <dbReference type="EMBL" id="KAL3698751.1"/>
    </source>
</evidence>
<evidence type="ECO:0000256" key="2">
    <source>
        <dbReference type="ARBA" id="ARBA00004123"/>
    </source>
</evidence>
<dbReference type="Pfam" id="PF13359">
    <property type="entry name" value="DDE_Tnp_4"/>
    <property type="match status" value="1"/>
</dbReference>
<dbReference type="GO" id="GO:0016787">
    <property type="term" value="F:hydrolase activity"/>
    <property type="evidence" value="ECO:0007669"/>
    <property type="project" value="UniProtKB-KW"/>
</dbReference>
<evidence type="ECO:0000259" key="9">
    <source>
        <dbReference type="Pfam" id="PF13359"/>
    </source>
</evidence>
<dbReference type="PANTHER" id="PTHR22930">
    <property type="match status" value="1"/>
</dbReference>
<sequence>MLAGHGFYPDQKEEEDCDGHEYPNHLVPPEPLPTPAFQRRWWVLCKSHEWFRVYLGEVYGDSRWQRMMRMKKSSFLQLLSFLRDGLQKQNTRYRPCIPPDLQLSIILHRLGHGTSYFDLGEFFGCGETTVHEVLLEGVPLICRVLGPLYLAWPSPDECRRISLGFEAKCKLLNCHGAIDCSHIRIRAPPGQTLAEDYVNRKKWHSIVLQAVVDFQGCILDCFVGMPGVANDQRVLRNSGFFRRVSRGEILQTPQMELLTGFQVRPYILGDAGYTTTPWLMSPYRPRPGAPAHISVFNDALVQGRLILEQVFGRLKGRWRLLDLGTGLEWTPHVVHAACILHNFLLRNGDTLDHQEEYEQGNAELPNKHQHEAVGDYAESVREELAIDLCLRRG</sequence>